<sequence length="208" mass="22267">MNNFNLHTPTRILFGKGAIADLRDQIPQGARVLITYGGGSVKKTGVLDQVHDALKGLDVLEFGGIEPNPSYETLMNAVNIVRDEKVTFLLAVGGGSVLDGTKFIAAAAQYDEGVDPWRILETRGNDVKSAVPMGSVLTLPATGSESNSGAVISRKTTGDKLAFMTPFVQPVFAVLDPVYTYTLPPRQVANGVVDAFVHTVEQYVTYPV</sequence>
<name>A0A447UKS7_CITKO</name>
<dbReference type="PROSITE" id="PS00913">
    <property type="entry name" value="ADH_IRON_1"/>
    <property type="match status" value="1"/>
</dbReference>
<proteinExistence type="predicted"/>
<dbReference type="GO" id="GO:0046872">
    <property type="term" value="F:metal ion binding"/>
    <property type="evidence" value="ECO:0007669"/>
    <property type="project" value="InterPro"/>
</dbReference>
<reference evidence="3 4" key="1">
    <citation type="submission" date="2018-12" db="EMBL/GenBank/DDBJ databases">
        <authorList>
            <consortium name="Pathogen Informatics"/>
        </authorList>
    </citation>
    <scope>NUCLEOTIDE SEQUENCE [LARGE SCALE GENOMIC DNA]</scope>
    <source>
        <strain evidence="3 4">NCTC11075</strain>
    </source>
</reference>
<evidence type="ECO:0000256" key="1">
    <source>
        <dbReference type="ARBA" id="ARBA00023002"/>
    </source>
</evidence>
<dbReference type="AlphaFoldDB" id="A0A447UKS7"/>
<dbReference type="EC" id="1.1.1.-" evidence="3"/>
<dbReference type="InterPro" id="IPR001670">
    <property type="entry name" value="ADH_Fe/GldA"/>
</dbReference>
<dbReference type="Proteomes" id="UP000270272">
    <property type="component" value="Chromosome"/>
</dbReference>
<dbReference type="GO" id="GO:1990362">
    <property type="term" value="F:butanol dehydrogenase (NAD+) activity"/>
    <property type="evidence" value="ECO:0007669"/>
    <property type="project" value="InterPro"/>
</dbReference>
<dbReference type="GO" id="GO:1990002">
    <property type="term" value="F:methylglyoxal reductase (NADPH) (acetol producing) activity"/>
    <property type="evidence" value="ECO:0007669"/>
    <property type="project" value="TreeGrafter"/>
</dbReference>
<dbReference type="CDD" id="cd08187">
    <property type="entry name" value="BDH"/>
    <property type="match status" value="1"/>
</dbReference>
<dbReference type="Gene3D" id="3.40.50.1970">
    <property type="match status" value="1"/>
</dbReference>
<accession>A0A447UKS7</accession>
<protein>
    <submittedName>
        <fullName evidence="3">Alcohol dehydrogenase</fullName>
        <ecNumber evidence="3">1.1.1.-</ecNumber>
    </submittedName>
</protein>
<feature type="domain" description="Alcohol dehydrogenase iron-type/glycerol dehydrogenase GldA" evidence="2">
    <location>
        <begin position="9"/>
        <end position="177"/>
    </location>
</feature>
<organism evidence="3 4">
    <name type="scientific">Citrobacter koseri</name>
    <name type="common">Citrobacter diversus</name>
    <dbReference type="NCBI Taxonomy" id="545"/>
    <lineage>
        <taxon>Bacteria</taxon>
        <taxon>Pseudomonadati</taxon>
        <taxon>Pseudomonadota</taxon>
        <taxon>Gammaproteobacteria</taxon>
        <taxon>Enterobacterales</taxon>
        <taxon>Enterobacteriaceae</taxon>
        <taxon>Citrobacter</taxon>
    </lineage>
</organism>
<keyword evidence="1 3" id="KW-0560">Oxidoreductase</keyword>
<dbReference type="InterPro" id="IPR044731">
    <property type="entry name" value="BDH-like"/>
</dbReference>
<dbReference type="GO" id="GO:0005829">
    <property type="term" value="C:cytosol"/>
    <property type="evidence" value="ECO:0007669"/>
    <property type="project" value="TreeGrafter"/>
</dbReference>
<dbReference type="InterPro" id="IPR018211">
    <property type="entry name" value="ADH_Fe_CS"/>
</dbReference>
<gene>
    <name evidence="3" type="primary">yqhD_1</name>
    <name evidence="3" type="ORF">NCTC11075_02091</name>
</gene>
<evidence type="ECO:0000259" key="2">
    <source>
        <dbReference type="Pfam" id="PF00465"/>
    </source>
</evidence>
<evidence type="ECO:0000313" key="4">
    <source>
        <dbReference type="Proteomes" id="UP000270272"/>
    </source>
</evidence>
<dbReference type="GO" id="GO:0008106">
    <property type="term" value="F:alcohol dehydrogenase (NADP+) activity"/>
    <property type="evidence" value="ECO:0007669"/>
    <property type="project" value="TreeGrafter"/>
</dbReference>
<evidence type="ECO:0000313" key="3">
    <source>
        <dbReference type="EMBL" id="VEB89165.1"/>
    </source>
</evidence>
<dbReference type="PANTHER" id="PTHR43633">
    <property type="entry name" value="ALCOHOL DEHYDROGENASE YQHD"/>
    <property type="match status" value="1"/>
</dbReference>
<dbReference type="PANTHER" id="PTHR43633:SF1">
    <property type="entry name" value="ALCOHOL DEHYDROGENASE YQHD"/>
    <property type="match status" value="1"/>
</dbReference>
<dbReference type="Pfam" id="PF00465">
    <property type="entry name" value="Fe-ADH"/>
    <property type="match status" value="1"/>
</dbReference>
<dbReference type="SUPFAM" id="SSF56796">
    <property type="entry name" value="Dehydroquinate synthase-like"/>
    <property type="match status" value="1"/>
</dbReference>
<dbReference type="FunFam" id="3.40.50.1970:FF:000008">
    <property type="entry name" value="Alcohol dehydrogenase YqhD"/>
    <property type="match status" value="1"/>
</dbReference>
<dbReference type="EMBL" id="LR134204">
    <property type="protein sequence ID" value="VEB89165.1"/>
    <property type="molecule type" value="Genomic_DNA"/>
</dbReference>